<dbReference type="AlphaFoldDB" id="A0ABD0SKU1"/>
<evidence type="ECO:0000256" key="1">
    <source>
        <dbReference type="SAM" id="MobiDB-lite"/>
    </source>
</evidence>
<name>A0ABD0SKU1_LOXSC</name>
<accession>A0ABD0SKU1</accession>
<evidence type="ECO:0000313" key="3">
    <source>
        <dbReference type="Proteomes" id="UP001549921"/>
    </source>
</evidence>
<comment type="caution">
    <text evidence="2">The sequence shown here is derived from an EMBL/GenBank/DDBJ whole genome shotgun (WGS) entry which is preliminary data.</text>
</comment>
<protein>
    <submittedName>
        <fullName evidence="2">Uncharacterized protein</fullName>
    </submittedName>
</protein>
<feature type="region of interest" description="Disordered" evidence="1">
    <location>
        <begin position="23"/>
        <end position="83"/>
    </location>
</feature>
<organism evidence="2 3">
    <name type="scientific">Loxostege sticticalis</name>
    <name type="common">Beet webworm moth</name>
    <dbReference type="NCBI Taxonomy" id="481309"/>
    <lineage>
        <taxon>Eukaryota</taxon>
        <taxon>Metazoa</taxon>
        <taxon>Ecdysozoa</taxon>
        <taxon>Arthropoda</taxon>
        <taxon>Hexapoda</taxon>
        <taxon>Insecta</taxon>
        <taxon>Pterygota</taxon>
        <taxon>Neoptera</taxon>
        <taxon>Endopterygota</taxon>
        <taxon>Lepidoptera</taxon>
        <taxon>Glossata</taxon>
        <taxon>Ditrysia</taxon>
        <taxon>Pyraloidea</taxon>
        <taxon>Crambidae</taxon>
        <taxon>Pyraustinae</taxon>
        <taxon>Loxostege</taxon>
    </lineage>
</organism>
<gene>
    <name evidence="2" type="ORF">ABMA28_007727</name>
</gene>
<proteinExistence type="predicted"/>
<feature type="compositionally biased region" description="Acidic residues" evidence="1">
    <location>
        <begin position="56"/>
        <end position="73"/>
    </location>
</feature>
<dbReference type="Proteomes" id="UP001549921">
    <property type="component" value="Unassembled WGS sequence"/>
</dbReference>
<sequence>MEDQLSWWLQWWRRMTGRRRRISNDFHPAREREAETVEEGDDALAAEEEAAREREEPVEEGDDALAAEEEETVEEGHDALAAQEEMALRRTRLRLMRQLSVPEVSEARAPLTQAELAALNSCWRAAVTSAAQITNERCARLGSSIDC</sequence>
<feature type="compositionally biased region" description="Basic and acidic residues" evidence="1">
    <location>
        <begin position="23"/>
        <end position="35"/>
    </location>
</feature>
<dbReference type="EMBL" id="JBEDNZ010000020">
    <property type="protein sequence ID" value="KAL0819659.1"/>
    <property type="molecule type" value="Genomic_DNA"/>
</dbReference>
<evidence type="ECO:0000313" key="2">
    <source>
        <dbReference type="EMBL" id="KAL0819659.1"/>
    </source>
</evidence>
<feature type="compositionally biased region" description="Acidic residues" evidence="1">
    <location>
        <begin position="36"/>
        <end position="48"/>
    </location>
</feature>
<reference evidence="2 3" key="1">
    <citation type="submission" date="2024-06" db="EMBL/GenBank/DDBJ databases">
        <title>A chromosome-level genome assembly of beet webworm, Loxostege sticticalis.</title>
        <authorList>
            <person name="Zhang Y."/>
        </authorList>
    </citation>
    <scope>NUCLEOTIDE SEQUENCE [LARGE SCALE GENOMIC DNA]</scope>
    <source>
        <strain evidence="2">AQ028</strain>
        <tissue evidence="2">Male pupae</tissue>
    </source>
</reference>